<keyword evidence="2" id="KW-0808">Transferase</keyword>
<protein>
    <submittedName>
        <fullName evidence="11">Kinase-like domain-containing protein</fullName>
    </submittedName>
</protein>
<dbReference type="InterPro" id="IPR008271">
    <property type="entry name" value="Ser/Thr_kinase_AS"/>
</dbReference>
<evidence type="ECO:0000256" key="5">
    <source>
        <dbReference type="ARBA" id="ARBA00022840"/>
    </source>
</evidence>
<keyword evidence="5 7" id="KW-0067">ATP-binding</keyword>
<sequence>YIGQMAKALQYLHRKHVIHRDIKPENLLLGIHGELKIADFGWSVHAPSHRRTTLCGTLDYLAPEMVEGREHSDKVDLWSLGVLAYEFLVGVPPFEEAGHSATYRRIAKVDLRIPSYVSEPAKDLITKLLKHDPEDRIALEEVLQHPWVVWGQQQEQEQQQQQQQRVSSSSEKENQCH</sequence>
<feature type="active site" description="Proton acceptor" evidence="6">
    <location>
        <position position="21"/>
    </location>
</feature>
<feature type="compositionally biased region" description="Low complexity" evidence="9">
    <location>
        <begin position="154"/>
        <end position="164"/>
    </location>
</feature>
<organism evidence="11 12">
    <name type="scientific">Syncephalis pseudoplumigaleata</name>
    <dbReference type="NCBI Taxonomy" id="1712513"/>
    <lineage>
        <taxon>Eukaryota</taxon>
        <taxon>Fungi</taxon>
        <taxon>Fungi incertae sedis</taxon>
        <taxon>Zoopagomycota</taxon>
        <taxon>Zoopagomycotina</taxon>
        <taxon>Zoopagomycetes</taxon>
        <taxon>Zoopagales</taxon>
        <taxon>Piptocephalidaceae</taxon>
        <taxon>Syncephalis</taxon>
    </lineage>
</organism>
<feature type="non-terminal residue" evidence="11">
    <location>
        <position position="1"/>
    </location>
</feature>
<evidence type="ECO:0000256" key="8">
    <source>
        <dbReference type="PIRSR" id="PIRSR630616-3"/>
    </source>
</evidence>
<evidence type="ECO:0000256" key="2">
    <source>
        <dbReference type="ARBA" id="ARBA00022679"/>
    </source>
</evidence>
<feature type="region of interest" description="Disordered" evidence="9">
    <location>
        <begin position="154"/>
        <end position="177"/>
    </location>
</feature>
<dbReference type="PANTHER" id="PTHR24350">
    <property type="entry name" value="SERINE/THREONINE-PROTEIN KINASE IAL-RELATED"/>
    <property type="match status" value="1"/>
</dbReference>
<proteinExistence type="predicted"/>
<dbReference type="InterPro" id="IPR000719">
    <property type="entry name" value="Prot_kinase_dom"/>
</dbReference>
<dbReference type="AlphaFoldDB" id="A0A4P9Z413"/>
<dbReference type="SMART" id="SM00220">
    <property type="entry name" value="S_TKc"/>
    <property type="match status" value="1"/>
</dbReference>
<evidence type="ECO:0000256" key="6">
    <source>
        <dbReference type="PIRSR" id="PIRSR630616-1"/>
    </source>
</evidence>
<dbReference type="EMBL" id="KZ989247">
    <property type="protein sequence ID" value="RKP27226.1"/>
    <property type="molecule type" value="Genomic_DNA"/>
</dbReference>
<accession>A0A4P9Z413</accession>
<dbReference type="PROSITE" id="PS50011">
    <property type="entry name" value="PROTEIN_KINASE_DOM"/>
    <property type="match status" value="1"/>
</dbReference>
<keyword evidence="12" id="KW-1185">Reference proteome</keyword>
<evidence type="ECO:0000256" key="9">
    <source>
        <dbReference type="SAM" id="MobiDB-lite"/>
    </source>
</evidence>
<feature type="binding site" evidence="7">
    <location>
        <begin position="25"/>
        <end position="26"/>
    </location>
    <ligand>
        <name>ATP</name>
        <dbReference type="ChEBI" id="CHEBI:30616"/>
    </ligand>
</feature>
<dbReference type="GO" id="GO:0005524">
    <property type="term" value="F:ATP binding"/>
    <property type="evidence" value="ECO:0007669"/>
    <property type="project" value="UniProtKB-KW"/>
</dbReference>
<evidence type="ECO:0000256" key="1">
    <source>
        <dbReference type="ARBA" id="ARBA00022527"/>
    </source>
</evidence>
<dbReference type="Gene3D" id="1.10.510.10">
    <property type="entry name" value="Transferase(Phosphotransferase) domain 1"/>
    <property type="match status" value="1"/>
</dbReference>
<dbReference type="SUPFAM" id="SSF56112">
    <property type="entry name" value="Protein kinase-like (PK-like)"/>
    <property type="match status" value="1"/>
</dbReference>
<reference evidence="12" key="1">
    <citation type="journal article" date="2018" name="Nat. Microbiol.">
        <title>Leveraging single-cell genomics to expand the fungal tree of life.</title>
        <authorList>
            <person name="Ahrendt S.R."/>
            <person name="Quandt C.A."/>
            <person name="Ciobanu D."/>
            <person name="Clum A."/>
            <person name="Salamov A."/>
            <person name="Andreopoulos B."/>
            <person name="Cheng J.F."/>
            <person name="Woyke T."/>
            <person name="Pelin A."/>
            <person name="Henrissat B."/>
            <person name="Reynolds N.K."/>
            <person name="Benny G.L."/>
            <person name="Smith M.E."/>
            <person name="James T.Y."/>
            <person name="Grigoriev I.V."/>
        </authorList>
    </citation>
    <scope>NUCLEOTIDE SEQUENCE [LARGE SCALE GENOMIC DNA]</scope>
    <source>
        <strain evidence="12">Benny S71-1</strain>
    </source>
</reference>
<evidence type="ECO:0000256" key="4">
    <source>
        <dbReference type="ARBA" id="ARBA00022777"/>
    </source>
</evidence>
<keyword evidence="3 7" id="KW-0547">Nucleotide-binding</keyword>
<dbReference type="Pfam" id="PF00069">
    <property type="entry name" value="Pkinase"/>
    <property type="match status" value="1"/>
</dbReference>
<evidence type="ECO:0000256" key="3">
    <source>
        <dbReference type="ARBA" id="ARBA00022741"/>
    </source>
</evidence>
<keyword evidence="4 11" id="KW-0418">Kinase</keyword>
<evidence type="ECO:0000313" key="12">
    <source>
        <dbReference type="Proteomes" id="UP000278143"/>
    </source>
</evidence>
<feature type="binding site" evidence="7">
    <location>
        <position position="39"/>
    </location>
    <ligand>
        <name>ATP</name>
        <dbReference type="ChEBI" id="CHEBI:30616"/>
    </ligand>
</feature>
<evidence type="ECO:0000259" key="10">
    <source>
        <dbReference type="PROSITE" id="PS50011"/>
    </source>
</evidence>
<dbReference type="PROSITE" id="PS00108">
    <property type="entry name" value="PROTEIN_KINASE_ST"/>
    <property type="match status" value="1"/>
</dbReference>
<dbReference type="InterPro" id="IPR011009">
    <property type="entry name" value="Kinase-like_dom_sf"/>
</dbReference>
<keyword evidence="1" id="KW-0723">Serine/threonine-protein kinase</keyword>
<dbReference type="OrthoDB" id="377346at2759"/>
<evidence type="ECO:0000256" key="7">
    <source>
        <dbReference type="PIRSR" id="PIRSR630616-2"/>
    </source>
</evidence>
<dbReference type="InterPro" id="IPR030616">
    <property type="entry name" value="Aur-like"/>
</dbReference>
<gene>
    <name evidence="11" type="ORF">SYNPS1DRAFT_13005</name>
</gene>
<dbReference type="Proteomes" id="UP000278143">
    <property type="component" value="Unassembled WGS sequence"/>
</dbReference>
<feature type="cross-link" description="Glycyl lysine isopeptide (Lys-Gly) (interchain with G-Cter in SUMO2)" evidence="8">
    <location>
        <position position="23"/>
    </location>
</feature>
<feature type="domain" description="Protein kinase" evidence="10">
    <location>
        <begin position="1"/>
        <end position="148"/>
    </location>
</feature>
<dbReference type="GO" id="GO:0004674">
    <property type="term" value="F:protein serine/threonine kinase activity"/>
    <property type="evidence" value="ECO:0007669"/>
    <property type="project" value="UniProtKB-KW"/>
</dbReference>
<evidence type="ECO:0000313" key="11">
    <source>
        <dbReference type="EMBL" id="RKP27226.1"/>
    </source>
</evidence>
<name>A0A4P9Z413_9FUNG</name>